<feature type="compositionally biased region" description="Low complexity" evidence="10">
    <location>
        <begin position="216"/>
        <end position="241"/>
    </location>
</feature>
<evidence type="ECO:0000313" key="17">
    <source>
        <dbReference type="Proteomes" id="UP000243022"/>
    </source>
</evidence>
<dbReference type="EMBL" id="PYVG01000017">
    <property type="protein sequence ID" value="PTB89278.1"/>
    <property type="molecule type" value="Genomic_DNA"/>
</dbReference>
<dbReference type="PROSITE" id="PS00409">
    <property type="entry name" value="PROKAR_NTER_METHYL"/>
    <property type="match status" value="1"/>
</dbReference>
<dbReference type="InterPro" id="IPR051621">
    <property type="entry name" value="T2SS_protein_J"/>
</dbReference>
<evidence type="ECO:0000256" key="5">
    <source>
        <dbReference type="ARBA" id="ARBA00022481"/>
    </source>
</evidence>
<dbReference type="GO" id="GO:0015627">
    <property type="term" value="C:type II protein secretion system complex"/>
    <property type="evidence" value="ECO:0007669"/>
    <property type="project" value="InterPro"/>
</dbReference>
<keyword evidence="8 11" id="KW-1133">Transmembrane helix</keyword>
<dbReference type="EMBL" id="PYVS01000003">
    <property type="protein sequence ID" value="PTB83269.1"/>
    <property type="molecule type" value="Genomic_DNA"/>
</dbReference>
<feature type="transmembrane region" description="Helical" evidence="11">
    <location>
        <begin position="12"/>
        <end position="36"/>
    </location>
</feature>
<dbReference type="Pfam" id="PF07963">
    <property type="entry name" value="N_methyl"/>
    <property type="match status" value="1"/>
</dbReference>
<feature type="region of interest" description="Disordered" evidence="10">
    <location>
        <begin position="211"/>
        <end position="241"/>
    </location>
</feature>
<dbReference type="GO" id="GO:0005886">
    <property type="term" value="C:plasma membrane"/>
    <property type="evidence" value="ECO:0007669"/>
    <property type="project" value="UniProtKB-SubCell"/>
</dbReference>
<dbReference type="NCBIfam" id="TIGR01711">
    <property type="entry name" value="gspJ"/>
    <property type="match status" value="1"/>
</dbReference>
<evidence type="ECO:0000256" key="1">
    <source>
        <dbReference type="ARBA" id="ARBA00004377"/>
    </source>
</evidence>
<evidence type="ECO:0000313" key="13">
    <source>
        <dbReference type="EMBL" id="PTB89278.1"/>
    </source>
</evidence>
<dbReference type="AlphaFoldDB" id="A0A2T4D6U2"/>
<accession>A0A2T4D6U2</accession>
<evidence type="ECO:0000313" key="12">
    <source>
        <dbReference type="EMBL" id="PTB83269.1"/>
    </source>
</evidence>
<dbReference type="EMBL" id="PYVF01000014">
    <property type="protein sequence ID" value="PTB89535.1"/>
    <property type="molecule type" value="Genomic_DNA"/>
</dbReference>
<comment type="subcellular location">
    <subcellularLocation>
        <location evidence="1">Cell inner membrane</location>
        <topology evidence="1">Single-pass membrane protein</topology>
    </subcellularLocation>
</comment>
<dbReference type="SUPFAM" id="SSF54523">
    <property type="entry name" value="Pili subunits"/>
    <property type="match status" value="1"/>
</dbReference>
<evidence type="ECO:0000256" key="3">
    <source>
        <dbReference type="ARBA" id="ARBA00021539"/>
    </source>
</evidence>
<dbReference type="InterPro" id="IPR045584">
    <property type="entry name" value="Pilin-like"/>
</dbReference>
<dbReference type="PANTHER" id="PTHR39583:SF2">
    <property type="entry name" value="TYPE II SECRETION SYSTEM PROTEIN J"/>
    <property type="match status" value="1"/>
</dbReference>
<dbReference type="Gene3D" id="3.10.610.10">
    <property type="entry name" value="GSPII I/J protein-like"/>
    <property type="match status" value="1"/>
</dbReference>
<evidence type="ECO:0000256" key="8">
    <source>
        <dbReference type="ARBA" id="ARBA00022989"/>
    </source>
</evidence>
<keyword evidence="4" id="KW-1003">Cell membrane</keyword>
<comment type="similarity">
    <text evidence="2">Belongs to the GSP J family.</text>
</comment>
<gene>
    <name evidence="14" type="primary">gspJ</name>
    <name evidence="14" type="ORF">C9927_01725</name>
    <name evidence="13" type="ORF">C9928_04175</name>
    <name evidence="12" type="ORF">C9986_00450</name>
</gene>
<dbReference type="GO" id="GO:0015628">
    <property type="term" value="P:protein secretion by the type II secretion system"/>
    <property type="evidence" value="ECO:0007669"/>
    <property type="project" value="InterPro"/>
</dbReference>
<dbReference type="Proteomes" id="UP000242087">
    <property type="component" value="Unassembled WGS sequence"/>
</dbReference>
<dbReference type="PANTHER" id="PTHR39583">
    <property type="entry name" value="TYPE II SECRETION SYSTEM PROTEIN J-RELATED"/>
    <property type="match status" value="1"/>
</dbReference>
<evidence type="ECO:0000313" key="14">
    <source>
        <dbReference type="EMBL" id="PTB89535.1"/>
    </source>
</evidence>
<protein>
    <recommendedName>
        <fullName evidence="3">Type II secretion system protein J</fullName>
    </recommendedName>
</protein>
<proteinExistence type="inferred from homology"/>
<reference evidence="15 16" key="1">
    <citation type="submission" date="2018-03" db="EMBL/GenBank/DDBJ databases">
        <title>Cross-interface Injection: A General Nanoliter Liquid Handling Method Applied to Single Cells Genome Amplification Automated Nanoliter Liquid Handling Applied to Single Cell Multiple Displacement Amplification.</title>
        <authorList>
            <person name="Yun J."/>
            <person name="Xu P."/>
            <person name="Xu J."/>
            <person name="Dai X."/>
            <person name="Wang Y."/>
            <person name="Zheng X."/>
            <person name="Cao C."/>
            <person name="Yi Q."/>
            <person name="Zhu Y."/>
            <person name="Wang L."/>
            <person name="Dong Z."/>
            <person name="Huang Y."/>
            <person name="Huang L."/>
            <person name="Du W."/>
        </authorList>
    </citation>
    <scope>NUCLEOTIDE SEQUENCE [LARGE SCALE GENOMIC DNA]</scope>
    <source>
        <strain evidence="14 16">A12-4</strain>
        <strain evidence="13 15">A9-4</strain>
        <strain evidence="12 17">Z-E1-2</strain>
    </source>
</reference>
<evidence type="ECO:0000256" key="11">
    <source>
        <dbReference type="SAM" id="Phobius"/>
    </source>
</evidence>
<evidence type="ECO:0000313" key="16">
    <source>
        <dbReference type="Proteomes" id="UP000242087"/>
    </source>
</evidence>
<evidence type="ECO:0000256" key="7">
    <source>
        <dbReference type="ARBA" id="ARBA00022692"/>
    </source>
</evidence>
<keyword evidence="5" id="KW-0488">Methylation</keyword>
<evidence type="ECO:0000256" key="9">
    <source>
        <dbReference type="ARBA" id="ARBA00023136"/>
    </source>
</evidence>
<keyword evidence="9 11" id="KW-0472">Membrane</keyword>
<dbReference type="Pfam" id="PF11612">
    <property type="entry name" value="T2SSJ"/>
    <property type="match status" value="1"/>
</dbReference>
<evidence type="ECO:0000313" key="15">
    <source>
        <dbReference type="Proteomes" id="UP000241514"/>
    </source>
</evidence>
<keyword evidence="7 11" id="KW-0812">Transmembrane</keyword>
<evidence type="ECO:0000256" key="6">
    <source>
        <dbReference type="ARBA" id="ARBA00022519"/>
    </source>
</evidence>
<evidence type="ECO:0000256" key="4">
    <source>
        <dbReference type="ARBA" id="ARBA00022475"/>
    </source>
</evidence>
<sequence>MKRLGNTSSKSGFTLVEVLVTMAIFAIIGIAASSVVNSMMRTSEQSESAIQDLQQLQYSMLTLERDIRSMVPRKNATGRFFFADDERFAFVRNGWLNPGAMLPRSELEPVAYLLEEGNLVRENFYYVDVSASEDAKSRIIFEGVESMELMFYRRPPADEARNNAGAGAAGSDEWLEEWNFTNELPLAIELTLVTERWGHIQRVFTINGGDFTEQVPEPIEQNPDENNPQPDTPDNPNGGES</sequence>
<dbReference type="InterPro" id="IPR010055">
    <property type="entry name" value="T2SS_protein-GspJ"/>
</dbReference>
<comment type="caution">
    <text evidence="14">The sequence shown here is derived from an EMBL/GenBank/DDBJ whole genome shotgun (WGS) entry which is preliminary data.</text>
</comment>
<name>A0A2T4D6U2_9GAMM</name>
<dbReference type="Proteomes" id="UP000243022">
    <property type="component" value="Unassembled WGS sequence"/>
</dbReference>
<organism evidence="14 16">
    <name type="scientific">Pseudidiomarina aestuarii</name>
    <dbReference type="NCBI Taxonomy" id="624146"/>
    <lineage>
        <taxon>Bacteria</taxon>
        <taxon>Pseudomonadati</taxon>
        <taxon>Pseudomonadota</taxon>
        <taxon>Gammaproteobacteria</taxon>
        <taxon>Alteromonadales</taxon>
        <taxon>Idiomarinaceae</taxon>
        <taxon>Pseudidiomarina</taxon>
    </lineage>
</organism>
<dbReference type="NCBIfam" id="TIGR02532">
    <property type="entry name" value="IV_pilin_GFxxxE"/>
    <property type="match status" value="1"/>
</dbReference>
<keyword evidence="6" id="KW-0997">Cell inner membrane</keyword>
<evidence type="ECO:0000256" key="2">
    <source>
        <dbReference type="ARBA" id="ARBA00011084"/>
    </source>
</evidence>
<dbReference type="Gene3D" id="2.10.70.20">
    <property type="entry name" value="gspk-gspi-gspj complex like domains"/>
    <property type="match status" value="1"/>
</dbReference>
<dbReference type="InterPro" id="IPR012902">
    <property type="entry name" value="N_methyl_site"/>
</dbReference>
<evidence type="ECO:0000256" key="10">
    <source>
        <dbReference type="SAM" id="MobiDB-lite"/>
    </source>
</evidence>
<dbReference type="Proteomes" id="UP000241514">
    <property type="component" value="Unassembled WGS sequence"/>
</dbReference>